<accession>A0A3G3MAI6</accession>
<evidence type="ECO:0000313" key="1">
    <source>
        <dbReference type="EMBL" id="AYR02984.1"/>
    </source>
</evidence>
<name>A0A3G3MAI6_9CAUD</name>
<protein>
    <submittedName>
        <fullName evidence="1">Uncharacterized protein</fullName>
    </submittedName>
</protein>
<dbReference type="GeneID" id="63026052"/>
<reference evidence="1 2" key="1">
    <citation type="submission" date="2018-09" db="EMBL/GenBank/DDBJ databases">
        <authorList>
            <person name="Pope W.H."/>
            <person name="Garlena R.A."/>
            <person name="Russell D.A."/>
            <person name="Jacobs-Sera D."/>
            <person name="Hatfull G.F."/>
        </authorList>
    </citation>
    <scope>NUCLEOTIDE SEQUENCE [LARGE SCALE GENOMIC DNA]</scope>
</reference>
<evidence type="ECO:0000313" key="2">
    <source>
        <dbReference type="Proteomes" id="UP000268332"/>
    </source>
</evidence>
<dbReference type="KEGG" id="vg:63026052"/>
<dbReference type="Proteomes" id="UP000268332">
    <property type="component" value="Segment"/>
</dbReference>
<dbReference type="EMBL" id="MH976513">
    <property type="protein sequence ID" value="AYR02984.1"/>
    <property type="molecule type" value="Genomic_DNA"/>
</dbReference>
<gene>
    <name evidence="1" type="primary">5</name>
    <name evidence="1" type="ORF">SEA_KROOS_5</name>
</gene>
<organism evidence="1 2">
    <name type="scientific">Gordonia phage Kroos</name>
    <dbReference type="NCBI Taxonomy" id="2483671"/>
    <lineage>
        <taxon>Viruses</taxon>
        <taxon>Duplodnaviria</taxon>
        <taxon>Heunggongvirae</taxon>
        <taxon>Uroviricota</taxon>
        <taxon>Caudoviricetes</taxon>
        <taxon>Stackebrandtviridae</taxon>
        <taxon>Schenleyvirinae</taxon>
        <taxon>Kroosvirus</taxon>
        <taxon>Kroosvirus kroos</taxon>
    </lineage>
</organism>
<proteinExistence type="predicted"/>
<dbReference type="RefSeq" id="YP_010001547.1">
    <property type="nucleotide sequence ID" value="NC_053234.1"/>
</dbReference>
<sequence>MTGETFPGPRAVTQNGMTHCTTCHQSGLAWLVAKSGKRYLATSERDRSPHRPACERRWNREPGRPMTAASFARVSWFGGDLDEVTGYTGRGMVAMLTSHRSPTGELVVSPTLASTADIIVSAAPIPPRRRRRRTVRTPAGDQFLLFDERA</sequence>
<keyword evidence="2" id="KW-1185">Reference proteome</keyword>